<name>A0A812BW87_ACAPH</name>
<keyword evidence="3" id="KW-1185">Reference proteome</keyword>
<evidence type="ECO:0000313" key="2">
    <source>
        <dbReference type="EMBL" id="CAE1243744.1"/>
    </source>
</evidence>
<feature type="compositionally biased region" description="Low complexity" evidence="1">
    <location>
        <begin position="1"/>
        <end position="21"/>
    </location>
</feature>
<organism evidence="2 3">
    <name type="scientific">Acanthosepion pharaonis</name>
    <name type="common">Pharaoh cuttlefish</name>
    <name type="synonym">Sepia pharaonis</name>
    <dbReference type="NCBI Taxonomy" id="158019"/>
    <lineage>
        <taxon>Eukaryota</taxon>
        <taxon>Metazoa</taxon>
        <taxon>Spiralia</taxon>
        <taxon>Lophotrochozoa</taxon>
        <taxon>Mollusca</taxon>
        <taxon>Cephalopoda</taxon>
        <taxon>Coleoidea</taxon>
        <taxon>Decapodiformes</taxon>
        <taxon>Sepiida</taxon>
        <taxon>Sepiina</taxon>
        <taxon>Sepiidae</taxon>
        <taxon>Acanthosepion</taxon>
    </lineage>
</organism>
<feature type="region of interest" description="Disordered" evidence="1">
    <location>
        <begin position="1"/>
        <end position="159"/>
    </location>
</feature>
<dbReference type="Proteomes" id="UP000597762">
    <property type="component" value="Unassembled WGS sequence"/>
</dbReference>
<feature type="compositionally biased region" description="Pro residues" evidence="1">
    <location>
        <begin position="68"/>
        <end position="84"/>
    </location>
</feature>
<feature type="compositionally biased region" description="Pro residues" evidence="1">
    <location>
        <begin position="91"/>
        <end position="107"/>
    </location>
</feature>
<reference evidence="2" key="1">
    <citation type="submission" date="2021-01" db="EMBL/GenBank/DDBJ databases">
        <authorList>
            <person name="Li R."/>
            <person name="Bekaert M."/>
        </authorList>
    </citation>
    <scope>NUCLEOTIDE SEQUENCE</scope>
    <source>
        <strain evidence="2">Farmed</strain>
    </source>
</reference>
<protein>
    <submittedName>
        <fullName evidence="2">Uncharacterized protein</fullName>
    </submittedName>
</protein>
<comment type="caution">
    <text evidence="2">The sequence shown here is derived from an EMBL/GenBank/DDBJ whole genome shotgun (WGS) entry which is preliminary data.</text>
</comment>
<accession>A0A812BW87</accession>
<gene>
    <name evidence="2" type="ORF">SPHA_23989</name>
</gene>
<evidence type="ECO:0000256" key="1">
    <source>
        <dbReference type="SAM" id="MobiDB-lite"/>
    </source>
</evidence>
<dbReference type="AlphaFoldDB" id="A0A812BW87"/>
<evidence type="ECO:0000313" key="3">
    <source>
        <dbReference type="Proteomes" id="UP000597762"/>
    </source>
</evidence>
<proteinExistence type="predicted"/>
<sequence length="295" mass="31571">MQQSDDVSTSDGSGGDASAPAPRTDHSPSTKIQRVKGVMADLEKQLAQPDLTPQPTPIKSTPRQSTPLPSPRPTSARPPTPPPKTVNLPSSVPPSPTKAKTLPPPPRARSSSPQKRATTPVHKGETPPQKDFATSGKRLRSPSEDVDGKRRKAKLTDSAQKAKDFGRRTMTLCGNATSSLLQLPAVSSSLLQLPAVSSSLLQLPAISGSLLQNFTDVQRPVPTSGYRSPGSLLQRFTDVQRPVPTSGYCSRTNDLCRLTTHCSQIKTRFPSSTADHLRLSSFFAIANSLPLCPLF</sequence>
<dbReference type="EMBL" id="CAHIKZ030000890">
    <property type="protein sequence ID" value="CAE1243744.1"/>
    <property type="molecule type" value="Genomic_DNA"/>
</dbReference>